<evidence type="ECO:0000256" key="1">
    <source>
        <dbReference type="SAM" id="MobiDB-lite"/>
    </source>
</evidence>
<feature type="compositionally biased region" description="Basic and acidic residues" evidence="1">
    <location>
        <begin position="100"/>
        <end position="109"/>
    </location>
</feature>
<keyword evidence="2" id="KW-1185">Reference proteome</keyword>
<feature type="region of interest" description="Disordered" evidence="1">
    <location>
        <begin position="98"/>
        <end position="174"/>
    </location>
</feature>
<dbReference type="RefSeq" id="XP_006878132.1">
    <property type="nucleotide sequence ID" value="XM_006878070.1"/>
</dbReference>
<name>A0A9B0X4C2_CHRAS</name>
<feature type="region of interest" description="Disordered" evidence="1">
    <location>
        <begin position="1"/>
        <end position="47"/>
    </location>
</feature>
<feature type="non-terminal residue" evidence="3">
    <location>
        <position position="174"/>
    </location>
</feature>
<proteinExistence type="predicted"/>
<dbReference type="AlphaFoldDB" id="A0A9B0X4C2"/>
<sequence>MKKSYRGRTVAGVQERWKAQTEAEWGESSLAGTGRSESTGARGGVRGAREAGGAAVAVSAASELRLGSEAGGRSGRLRQATGTRLCGCRNLTNFLSGREGCGRGSEREAVNSQHPASPGPSCVRPVGRSARRSGGAGRRRRRLMSGAGEALAPGPTGPQRTAEAGGGRLGAPAQ</sequence>
<organism evidence="2 3">
    <name type="scientific">Chrysochloris asiatica</name>
    <name type="common">Cape golden mole</name>
    <dbReference type="NCBI Taxonomy" id="185453"/>
    <lineage>
        <taxon>Eukaryota</taxon>
        <taxon>Metazoa</taxon>
        <taxon>Chordata</taxon>
        <taxon>Craniata</taxon>
        <taxon>Vertebrata</taxon>
        <taxon>Euteleostomi</taxon>
        <taxon>Mammalia</taxon>
        <taxon>Eutheria</taxon>
        <taxon>Afrotheria</taxon>
        <taxon>Chrysochloridae</taxon>
        <taxon>Chrysochlorinae</taxon>
        <taxon>Chrysochloris</taxon>
    </lineage>
</organism>
<gene>
    <name evidence="3" type="primary">LOC102817645</name>
</gene>
<evidence type="ECO:0000313" key="3">
    <source>
        <dbReference type="RefSeq" id="XP_006878132.1"/>
    </source>
</evidence>
<protein>
    <submittedName>
        <fullName evidence="3">Methyl-CpG-binding domain protein 2-like</fullName>
    </submittedName>
</protein>
<feature type="compositionally biased region" description="Gly residues" evidence="1">
    <location>
        <begin position="164"/>
        <end position="174"/>
    </location>
</feature>
<dbReference type="GeneID" id="102817645"/>
<evidence type="ECO:0000313" key="2">
    <source>
        <dbReference type="Proteomes" id="UP000504623"/>
    </source>
</evidence>
<reference evidence="3" key="1">
    <citation type="submission" date="2025-08" db="UniProtKB">
        <authorList>
            <consortium name="RefSeq"/>
        </authorList>
    </citation>
    <scope>IDENTIFICATION</scope>
    <source>
        <tissue evidence="3">Spleen</tissue>
    </source>
</reference>
<accession>A0A9B0X4C2</accession>
<dbReference type="Proteomes" id="UP000504623">
    <property type="component" value="Unplaced"/>
</dbReference>